<dbReference type="RefSeq" id="WP_255888661.1">
    <property type="nucleotide sequence ID" value="NZ_JAFMZM010000001.1"/>
</dbReference>
<keyword evidence="1" id="KW-0732">Signal</keyword>
<evidence type="ECO:0000256" key="1">
    <source>
        <dbReference type="SAM" id="SignalP"/>
    </source>
</evidence>
<proteinExistence type="predicted"/>
<dbReference type="Proteomes" id="UP001596524">
    <property type="component" value="Unassembled WGS sequence"/>
</dbReference>
<evidence type="ECO:0000313" key="3">
    <source>
        <dbReference type="Proteomes" id="UP001596524"/>
    </source>
</evidence>
<dbReference type="EMBL" id="JBHTCH010000014">
    <property type="protein sequence ID" value="MFC7360814.1"/>
    <property type="molecule type" value="Genomic_DNA"/>
</dbReference>
<feature type="chain" id="PRO_5046950968" evidence="1">
    <location>
        <begin position="25"/>
        <end position="237"/>
    </location>
</feature>
<gene>
    <name evidence="2" type="ORF">ACFQO6_11080</name>
</gene>
<accession>A0ABW2N4N8</accession>
<protein>
    <submittedName>
        <fullName evidence="2">Uncharacterized protein</fullName>
    </submittedName>
</protein>
<keyword evidence="3" id="KW-1185">Reference proteome</keyword>
<evidence type="ECO:0000313" key="2">
    <source>
        <dbReference type="EMBL" id="MFC7360814.1"/>
    </source>
</evidence>
<reference evidence="3" key="1">
    <citation type="journal article" date="2019" name="Int. J. Syst. Evol. Microbiol.">
        <title>The Global Catalogue of Microorganisms (GCM) 10K type strain sequencing project: providing services to taxonomists for standard genome sequencing and annotation.</title>
        <authorList>
            <consortium name="The Broad Institute Genomics Platform"/>
            <consortium name="The Broad Institute Genome Sequencing Center for Infectious Disease"/>
            <person name="Wu L."/>
            <person name="Ma J."/>
        </authorList>
    </citation>
    <scope>NUCLEOTIDE SEQUENCE [LARGE SCALE GENOMIC DNA]</scope>
    <source>
        <strain evidence="3">FCH27</strain>
    </source>
</reference>
<comment type="caution">
    <text evidence="2">The sequence shown here is derived from an EMBL/GenBank/DDBJ whole genome shotgun (WGS) entry which is preliminary data.</text>
</comment>
<name>A0ABW2N4N8_9ACTN</name>
<feature type="signal peptide" evidence="1">
    <location>
        <begin position="1"/>
        <end position="24"/>
    </location>
</feature>
<sequence>MRITRLVAGTVTAGLLGLTPIAVAAPSQATDNLTTTTTATPSETALAYGDEINVTIEVVGSDGSSVIKGTSTLYAMEAGSTTWVPVATGTYAGSDIYPVKPQMNTVYKVVYSGYTATTTYEDNYAASESATFTVGVARNVTIGKAKAKLTIKGKVKPDYKRQKVKIQIKKGKSYKKYKTIKTNRKSQFQVRLPAPRRGNKLYFKITVPGSSKFLSYSEVWYTYSYRPNMTPRAVAKN</sequence>
<organism evidence="2 3">
    <name type="scientific">Nocardioides astragali</name>
    <dbReference type="NCBI Taxonomy" id="1776736"/>
    <lineage>
        <taxon>Bacteria</taxon>
        <taxon>Bacillati</taxon>
        <taxon>Actinomycetota</taxon>
        <taxon>Actinomycetes</taxon>
        <taxon>Propionibacteriales</taxon>
        <taxon>Nocardioidaceae</taxon>
        <taxon>Nocardioides</taxon>
    </lineage>
</organism>